<organism evidence="3 4">
    <name type="scientific">Variovorax boronicumulans</name>
    <dbReference type="NCBI Taxonomy" id="436515"/>
    <lineage>
        <taxon>Bacteria</taxon>
        <taxon>Pseudomonadati</taxon>
        <taxon>Pseudomonadota</taxon>
        <taxon>Betaproteobacteria</taxon>
        <taxon>Burkholderiales</taxon>
        <taxon>Comamonadaceae</taxon>
        <taxon>Variovorax</taxon>
    </lineage>
</organism>
<protein>
    <recommendedName>
        <fullName evidence="5">TrfB transcriptional repressor protein domain-containing protein</fullName>
    </recommendedName>
</protein>
<evidence type="ECO:0000256" key="2">
    <source>
        <dbReference type="ARBA" id="ARBA00023163"/>
    </source>
</evidence>
<dbReference type="AlphaFoldDB" id="A0AAW8D3U7"/>
<keyword evidence="1" id="KW-0805">Transcription regulation</keyword>
<name>A0AAW8D3U7_9BURK</name>
<gene>
    <name evidence="3" type="ORF">J2W31_006558</name>
</gene>
<dbReference type="RefSeq" id="WP_307687348.1">
    <property type="nucleotide sequence ID" value="NZ_JAUSRD010000027.1"/>
</dbReference>
<evidence type="ECO:0000313" key="4">
    <source>
        <dbReference type="Proteomes" id="UP001242045"/>
    </source>
</evidence>
<evidence type="ECO:0000256" key="1">
    <source>
        <dbReference type="ARBA" id="ARBA00023015"/>
    </source>
</evidence>
<evidence type="ECO:0008006" key="5">
    <source>
        <dbReference type="Google" id="ProtNLM"/>
    </source>
</evidence>
<reference evidence="3" key="1">
    <citation type="submission" date="2023-07" db="EMBL/GenBank/DDBJ databases">
        <title>Sorghum-associated microbial communities from plants grown in Nebraska, USA.</title>
        <authorList>
            <person name="Schachtman D."/>
        </authorList>
    </citation>
    <scope>NUCLEOTIDE SEQUENCE</scope>
    <source>
        <strain evidence="3">DS3754</strain>
    </source>
</reference>
<accession>A0AAW8D3U7</accession>
<dbReference type="EMBL" id="JAUSRD010000027">
    <property type="protein sequence ID" value="MDP9897414.1"/>
    <property type="molecule type" value="Genomic_DNA"/>
</dbReference>
<proteinExistence type="predicted"/>
<dbReference type="InterPro" id="IPR053721">
    <property type="entry name" value="Fimbrial_Adhesin_Reg"/>
</dbReference>
<evidence type="ECO:0000313" key="3">
    <source>
        <dbReference type="EMBL" id="MDP9897414.1"/>
    </source>
</evidence>
<dbReference type="Gene3D" id="1.10.10.2690">
    <property type="match status" value="1"/>
</dbReference>
<keyword evidence="2" id="KW-0804">Transcription</keyword>
<sequence>MRKQITSPEFAAAAEIAKVSADRVAVARSVLVEGKTYSQAVKPYGWTRQAAYAPIRSIEDGLARFHAARKAEAAELERLRTCTGSDQTETHANEPPAPAN</sequence>
<dbReference type="Proteomes" id="UP001242045">
    <property type="component" value="Unassembled WGS sequence"/>
</dbReference>
<comment type="caution">
    <text evidence="3">The sequence shown here is derived from an EMBL/GenBank/DDBJ whole genome shotgun (WGS) entry which is preliminary data.</text>
</comment>